<evidence type="ECO:0000313" key="2">
    <source>
        <dbReference type="EMBL" id="TYK19665.1"/>
    </source>
</evidence>
<dbReference type="GO" id="GO:0006508">
    <property type="term" value="P:proteolysis"/>
    <property type="evidence" value="ECO:0007669"/>
    <property type="project" value="UniProtKB-KW"/>
</dbReference>
<keyword evidence="2" id="KW-0378">Hydrolase</keyword>
<dbReference type="PANTHER" id="PTHR15503">
    <property type="entry name" value="LDOC1 RELATED"/>
    <property type="match status" value="1"/>
</dbReference>
<comment type="caution">
    <text evidence="2">The sequence shown here is derived from an EMBL/GenBank/DDBJ whole genome shotgun (WGS) entry which is preliminary data.</text>
</comment>
<dbReference type="InterPro" id="IPR032567">
    <property type="entry name" value="RTL1-rel"/>
</dbReference>
<name>A0A5D3D7Y5_CUCMM</name>
<keyword evidence="2" id="KW-0645">Protease</keyword>
<dbReference type="Pfam" id="PF03732">
    <property type="entry name" value="Retrotrans_gag"/>
    <property type="match status" value="1"/>
</dbReference>
<feature type="domain" description="Retrotransposon gag" evidence="1">
    <location>
        <begin position="7"/>
        <end position="95"/>
    </location>
</feature>
<dbReference type="PANTHER" id="PTHR15503:SF45">
    <property type="entry name" value="RNA-DIRECTED DNA POLYMERASE HOMOLOG"/>
    <property type="match status" value="1"/>
</dbReference>
<proteinExistence type="predicted"/>
<dbReference type="AlphaFoldDB" id="A0A5D3D7Y5"/>
<dbReference type="GO" id="GO:0008233">
    <property type="term" value="F:peptidase activity"/>
    <property type="evidence" value="ECO:0007669"/>
    <property type="project" value="UniProtKB-KW"/>
</dbReference>
<accession>A0A5D3D7Y5</accession>
<dbReference type="InterPro" id="IPR005162">
    <property type="entry name" value="Retrotrans_gag_dom"/>
</dbReference>
<evidence type="ECO:0000313" key="3">
    <source>
        <dbReference type="Proteomes" id="UP000321947"/>
    </source>
</evidence>
<gene>
    <name evidence="2" type="ORF">E5676_scaffold242G00570</name>
</gene>
<organism evidence="2 3">
    <name type="scientific">Cucumis melo var. makuwa</name>
    <name type="common">Oriental melon</name>
    <dbReference type="NCBI Taxonomy" id="1194695"/>
    <lineage>
        <taxon>Eukaryota</taxon>
        <taxon>Viridiplantae</taxon>
        <taxon>Streptophyta</taxon>
        <taxon>Embryophyta</taxon>
        <taxon>Tracheophyta</taxon>
        <taxon>Spermatophyta</taxon>
        <taxon>Magnoliopsida</taxon>
        <taxon>eudicotyledons</taxon>
        <taxon>Gunneridae</taxon>
        <taxon>Pentapetalae</taxon>
        <taxon>rosids</taxon>
        <taxon>fabids</taxon>
        <taxon>Cucurbitales</taxon>
        <taxon>Cucurbitaceae</taxon>
        <taxon>Benincaseae</taxon>
        <taxon>Cucumis</taxon>
    </lineage>
</organism>
<reference evidence="2 3" key="1">
    <citation type="submission" date="2019-08" db="EMBL/GenBank/DDBJ databases">
        <title>Draft genome sequences of two oriental melons (Cucumis melo L. var makuwa).</title>
        <authorList>
            <person name="Kwon S.-Y."/>
        </authorList>
    </citation>
    <scope>NUCLEOTIDE SEQUENCE [LARGE SCALE GENOMIC DNA]</scope>
    <source>
        <strain evidence="3">cv. Chang Bougi</strain>
        <tissue evidence="2">Leaf</tissue>
    </source>
</reference>
<protein>
    <submittedName>
        <fullName evidence="2">Gag-protease polyprotein</fullName>
    </submittedName>
</protein>
<evidence type="ECO:0000259" key="1">
    <source>
        <dbReference type="Pfam" id="PF03732"/>
    </source>
</evidence>
<sequence length="281" mass="32155">MDNPTKAQMWLTSIETIFRYMKCPDDQKEELKESFCAKFFSANLRYAKQQEFLNLKQGDMTVEQYNAEFDMLSRFSHDVVRDEVARTEKFVRGLRLDLQGFARAFRPTTHADALHLAVGMSLHEKTNLSKTVGRGSTPGDKHPWHTVDFCPQKLLETTSNQTPTSQQGRVFATTRQEAHRHGLVICQPYKYRLFQQRASKLLNQGTWSILASVVDIRGPEVSLSSESVVREYLNVFSDELSGLPPSREIDFAIELESDTASISKAPYRMALTELKELRVQL</sequence>
<dbReference type="Proteomes" id="UP000321947">
    <property type="component" value="Unassembled WGS sequence"/>
</dbReference>
<dbReference type="EMBL" id="SSTD01006815">
    <property type="protein sequence ID" value="TYK19665.1"/>
    <property type="molecule type" value="Genomic_DNA"/>
</dbReference>